<protein>
    <recommendedName>
        <fullName evidence="3">F-box domain-containing protein</fullName>
    </recommendedName>
</protein>
<name>A0ABQ0M8X6_MYCCL</name>
<evidence type="ECO:0000313" key="2">
    <source>
        <dbReference type="Proteomes" id="UP000815677"/>
    </source>
</evidence>
<accession>A0ABQ0M8X6</accession>
<evidence type="ECO:0000313" key="1">
    <source>
        <dbReference type="EMBL" id="GAT59678.1"/>
    </source>
</evidence>
<gene>
    <name evidence="1" type="ORF">MCHLO_15937</name>
</gene>
<reference evidence="1" key="1">
    <citation type="submission" date="2014-09" db="EMBL/GenBank/DDBJ databases">
        <title>Genome sequence of the luminous mushroom Mycena chlorophos for searching fungal bioluminescence genes.</title>
        <authorList>
            <person name="Tanaka Y."/>
            <person name="Kasuga D."/>
            <person name="Oba Y."/>
            <person name="Hase S."/>
            <person name="Sato K."/>
            <person name="Oba Y."/>
            <person name="Sakakibara Y."/>
        </authorList>
    </citation>
    <scope>NUCLEOTIDE SEQUENCE</scope>
</reference>
<proteinExistence type="predicted"/>
<organism evidence="1 2">
    <name type="scientific">Mycena chlorophos</name>
    <name type="common">Agaric fungus</name>
    <name type="synonym">Agaricus chlorophos</name>
    <dbReference type="NCBI Taxonomy" id="658473"/>
    <lineage>
        <taxon>Eukaryota</taxon>
        <taxon>Fungi</taxon>
        <taxon>Dikarya</taxon>
        <taxon>Basidiomycota</taxon>
        <taxon>Agaricomycotina</taxon>
        <taxon>Agaricomycetes</taxon>
        <taxon>Agaricomycetidae</taxon>
        <taxon>Agaricales</taxon>
        <taxon>Marasmiineae</taxon>
        <taxon>Mycenaceae</taxon>
        <taxon>Mycena</taxon>
    </lineage>
</organism>
<dbReference type="Proteomes" id="UP000815677">
    <property type="component" value="Unassembled WGS sequence"/>
</dbReference>
<evidence type="ECO:0008006" key="3">
    <source>
        <dbReference type="Google" id="ProtNLM"/>
    </source>
</evidence>
<keyword evidence="2" id="KW-1185">Reference proteome</keyword>
<sequence>MSDHCILLPAFMSFNDLPPELLLKLPQFLYSMEELLALSSLSRALYRTCANPPPKVISRLAANSGRVFFRPHPHLLIAATARELADWAVQTNERRFELEEAIRGGVDKLLELAIDVVGLTMADIRRLWRFKFEVLNPLDRKLDVEAGPATGQQWTVCNDPETTLVSWLIYGELFHHSHELGYLPVDATRPHPLSSVTRYKWFTYCVPDVNCFNYLGFSEKPQFFLGYKQEDTDMFQQLSMQKAIREGFLNGAGWENALASTVAFQTLDQDLRPVLTRCAMHLGFRSLELLVSGGPDKLAEDLRVLAAQLVDALPAAQSSDAGVFGSNPSLSPDWTDNIPPRVSRRNTQLRADIPELVRDRWWSTGFPGLAEDVHFTLWGDLLTVPDLNDDDLEQLEMELKQAIRTRAVLDLDTLSTDNET</sequence>
<dbReference type="EMBL" id="DF849895">
    <property type="protein sequence ID" value="GAT59678.1"/>
    <property type="molecule type" value="Genomic_DNA"/>
</dbReference>